<evidence type="ECO:0000256" key="1">
    <source>
        <dbReference type="ARBA" id="ARBA00007682"/>
    </source>
</evidence>
<organism evidence="6 7">
    <name type="scientific">Dekkera bruxellensis</name>
    <name type="common">Brettanomyces custersii</name>
    <dbReference type="NCBI Taxonomy" id="5007"/>
    <lineage>
        <taxon>Eukaryota</taxon>
        <taxon>Fungi</taxon>
        <taxon>Dikarya</taxon>
        <taxon>Ascomycota</taxon>
        <taxon>Saccharomycotina</taxon>
        <taxon>Pichiomycetes</taxon>
        <taxon>Pichiales</taxon>
        <taxon>Pichiaceae</taxon>
        <taxon>Brettanomyces</taxon>
    </lineage>
</organism>
<dbReference type="GeneID" id="64572336"/>
<sequence length="374" mass="40339">MSYSTAAGSPWTVRRTAPSASFDEQFPALGSANPPVMNRNSSGNRGKNGINSANNSTSSTNSNKHQPLLSQQLEASNPNASVTSPSAQTKANAQAILNAVKHASTIANQSSAGGTDGDGNAGKSSLSRNASGILNNLAEMAGKQQRDGSHTPQLPPGLVPAAPNASEMGGSGAKGNDAFAAAKTETVKTQQEKADEPVTEIDKYGLKALLPLLRQEPSDQTTIAMGIDLNMLGLEVSSTNRESADYKISKSFASPWLETSRSEVEPLFTTPESFKLSEADLPNIESKIGTFTDETLFFIFYSKPRDTLQELAARELNSRNWRYHKELQVWLTKESHSEPIPNGPDSERGTYVFFDPTTWQYVTKDFILSYQSII</sequence>
<feature type="compositionally biased region" description="Low complexity" evidence="4">
    <location>
        <begin position="38"/>
        <end position="63"/>
    </location>
</feature>
<reference evidence="6" key="2">
    <citation type="journal article" name="BMC Genomics">
        <title>New genome assemblies reveal patterns of domestication and adaptation across Brettanomyces (Dekkera) species.</title>
        <authorList>
            <person name="Roach M.J."/>
            <person name="Borneman A.R."/>
        </authorList>
    </citation>
    <scope>NUCLEOTIDE SEQUENCE</scope>
    <source>
        <strain evidence="6">UCD 2041</strain>
    </source>
</reference>
<feature type="region of interest" description="Disordered" evidence="4">
    <location>
        <begin position="142"/>
        <end position="171"/>
    </location>
</feature>
<evidence type="ECO:0000313" key="7">
    <source>
        <dbReference type="Proteomes" id="UP000663131"/>
    </source>
</evidence>
<dbReference type="EMBL" id="CP063136">
    <property type="protein sequence ID" value="QOU20700.1"/>
    <property type="molecule type" value="Genomic_DNA"/>
</dbReference>
<dbReference type="OrthoDB" id="25391at2759"/>
<dbReference type="Proteomes" id="UP000663131">
    <property type="component" value="Chromosome 8"/>
</dbReference>
<proteinExistence type="inferred from homology"/>
<protein>
    <recommendedName>
        <fullName evidence="5">NOT2/NOT3/NOT5 C-terminal domain-containing protein</fullName>
    </recommendedName>
</protein>
<dbReference type="AlphaFoldDB" id="A0A871RF33"/>
<dbReference type="InterPro" id="IPR038635">
    <property type="entry name" value="CCR4-NOT_su2/3/5_C_sf"/>
</dbReference>
<keyword evidence="3" id="KW-0804">Transcription</keyword>
<evidence type="ECO:0000259" key="5">
    <source>
        <dbReference type="Pfam" id="PF04153"/>
    </source>
</evidence>
<dbReference type="GO" id="GO:0000289">
    <property type="term" value="P:nuclear-transcribed mRNA poly(A) tail shortening"/>
    <property type="evidence" value="ECO:0007669"/>
    <property type="project" value="UniProtKB-ARBA"/>
</dbReference>
<feature type="region of interest" description="Disordered" evidence="4">
    <location>
        <begin position="108"/>
        <end position="128"/>
    </location>
</feature>
<dbReference type="Pfam" id="PF04153">
    <property type="entry name" value="NOT2_3_5_C"/>
    <property type="match status" value="1"/>
</dbReference>
<dbReference type="GO" id="GO:0006355">
    <property type="term" value="P:regulation of DNA-templated transcription"/>
    <property type="evidence" value="ECO:0007669"/>
    <property type="project" value="InterPro"/>
</dbReference>
<accession>A0A871RF33</accession>
<comment type="similarity">
    <text evidence="1">Belongs to the CNOT2/3/5 family.</text>
</comment>
<reference evidence="6" key="1">
    <citation type="submission" date="2020-10" db="EMBL/GenBank/DDBJ databases">
        <authorList>
            <person name="Palmer J.M."/>
        </authorList>
    </citation>
    <scope>NUCLEOTIDE SEQUENCE</scope>
    <source>
        <strain evidence="6">UCD 2041</strain>
    </source>
</reference>
<dbReference type="InterPro" id="IPR040168">
    <property type="entry name" value="Not2/3/5"/>
</dbReference>
<dbReference type="RefSeq" id="XP_041137193.1">
    <property type="nucleotide sequence ID" value="XM_041278979.1"/>
</dbReference>
<feature type="region of interest" description="Disordered" evidence="4">
    <location>
        <begin position="1"/>
        <end position="67"/>
    </location>
</feature>
<keyword evidence="2" id="KW-0805">Transcription regulation</keyword>
<feature type="domain" description="NOT2/NOT3/NOT5 C-terminal" evidence="5">
    <location>
        <begin position="250"/>
        <end position="372"/>
    </location>
</feature>
<evidence type="ECO:0000313" key="6">
    <source>
        <dbReference type="EMBL" id="QOU20700.1"/>
    </source>
</evidence>
<evidence type="ECO:0000256" key="2">
    <source>
        <dbReference type="ARBA" id="ARBA00023015"/>
    </source>
</evidence>
<dbReference type="InterPro" id="IPR007282">
    <property type="entry name" value="NOT2/3/5_C"/>
</dbReference>
<dbReference type="PANTHER" id="PTHR23326">
    <property type="entry name" value="CCR4 NOT-RELATED"/>
    <property type="match status" value="1"/>
</dbReference>
<dbReference type="KEGG" id="bbrx:BRETT_000411"/>
<dbReference type="Gene3D" id="2.30.30.1020">
    <property type="entry name" value="CCR4-NOT complex subunit 2/3/5, C-terminal domain"/>
    <property type="match status" value="1"/>
</dbReference>
<name>A0A871RF33_DEKBR</name>
<evidence type="ECO:0000256" key="3">
    <source>
        <dbReference type="ARBA" id="ARBA00023163"/>
    </source>
</evidence>
<gene>
    <name evidence="6" type="ORF">BRETT_000411</name>
</gene>
<evidence type="ECO:0000256" key="4">
    <source>
        <dbReference type="SAM" id="MobiDB-lite"/>
    </source>
</evidence>
<dbReference type="GO" id="GO:0030015">
    <property type="term" value="C:CCR4-NOT core complex"/>
    <property type="evidence" value="ECO:0007669"/>
    <property type="project" value="InterPro"/>
</dbReference>